<dbReference type="GO" id="GO:0016020">
    <property type="term" value="C:membrane"/>
    <property type="evidence" value="ECO:0007669"/>
    <property type="project" value="InterPro"/>
</dbReference>
<gene>
    <name evidence="2" type="ORF">FB557_1151</name>
</gene>
<dbReference type="InterPro" id="IPR011138">
    <property type="entry name" value="Cytochrome_b-558"/>
</dbReference>
<evidence type="ECO:0000313" key="3">
    <source>
        <dbReference type="Proteomes" id="UP000315628"/>
    </source>
</evidence>
<sequence>MATTTSAPEKRGVMSSSIGLKWLMAVTGIVFLLYVLLHMYGNLKVLAGQEAFDTYAHHLREIGEPMLPYGGLLWIVRIVLIASIIGHVYAAFTLWSRSSSARPQGYAVKKSISSSLASRTMRWGGITLLLFVIFHLIHFTLVKPNFNSEADAAAVKESPYVMVSASFSLIWVVLIYTLAMIALGMHIYHGAWSASQTLGLTSTPRARTVAKTTAQVLAALIVVGFLIPPFYLYFSSL</sequence>
<feature type="transmembrane region" description="Helical" evidence="1">
    <location>
        <begin position="214"/>
        <end position="234"/>
    </location>
</feature>
<feature type="transmembrane region" description="Helical" evidence="1">
    <location>
        <begin position="20"/>
        <end position="40"/>
    </location>
</feature>
<protein>
    <submittedName>
        <fullName evidence="2">Succinate dehydrogenase subunit C</fullName>
    </submittedName>
</protein>
<organism evidence="2 3">
    <name type="scientific">Marihabitans asiaticum</name>
    <dbReference type="NCBI Taxonomy" id="415218"/>
    <lineage>
        <taxon>Bacteria</taxon>
        <taxon>Bacillati</taxon>
        <taxon>Actinomycetota</taxon>
        <taxon>Actinomycetes</taxon>
        <taxon>Micrococcales</taxon>
        <taxon>Intrasporangiaceae</taxon>
        <taxon>Marihabitans</taxon>
    </lineage>
</organism>
<evidence type="ECO:0000313" key="2">
    <source>
        <dbReference type="EMBL" id="TWD15631.1"/>
    </source>
</evidence>
<dbReference type="CDD" id="cd03498">
    <property type="entry name" value="SQR_TypeB_2_TM"/>
    <property type="match status" value="1"/>
</dbReference>
<accession>A0A560WD82</accession>
<dbReference type="EMBL" id="VIUW01000002">
    <property type="protein sequence ID" value="TWD15631.1"/>
    <property type="molecule type" value="Genomic_DNA"/>
</dbReference>
<keyword evidence="1" id="KW-0812">Transmembrane</keyword>
<dbReference type="InterPro" id="IPR034804">
    <property type="entry name" value="SQR/QFR_C/D"/>
</dbReference>
<comment type="caution">
    <text evidence="2">The sequence shown here is derived from an EMBL/GenBank/DDBJ whole genome shotgun (WGS) entry which is preliminary data.</text>
</comment>
<dbReference type="Gene3D" id="1.20.1300.10">
    <property type="entry name" value="Fumarate reductase/succinate dehydrogenase, transmembrane subunit"/>
    <property type="match status" value="1"/>
</dbReference>
<dbReference type="NCBIfam" id="TIGR02046">
    <property type="entry name" value="sdhC_b558_fam"/>
    <property type="match status" value="1"/>
</dbReference>
<name>A0A560WD82_9MICO</name>
<feature type="transmembrane region" description="Helical" evidence="1">
    <location>
        <begin position="123"/>
        <end position="141"/>
    </location>
</feature>
<feature type="transmembrane region" description="Helical" evidence="1">
    <location>
        <begin position="161"/>
        <end position="183"/>
    </location>
</feature>
<dbReference type="Proteomes" id="UP000315628">
    <property type="component" value="Unassembled WGS sequence"/>
</dbReference>
<reference evidence="2 3" key="1">
    <citation type="submission" date="2019-06" db="EMBL/GenBank/DDBJ databases">
        <title>Sequencing the genomes of 1000 actinobacteria strains.</title>
        <authorList>
            <person name="Klenk H.-P."/>
        </authorList>
    </citation>
    <scope>NUCLEOTIDE SEQUENCE [LARGE SCALE GENOMIC DNA]</scope>
    <source>
        <strain evidence="2 3">DSM 18935</strain>
    </source>
</reference>
<dbReference type="SUPFAM" id="SSF81343">
    <property type="entry name" value="Fumarate reductase respiratory complex transmembrane subunits"/>
    <property type="match status" value="1"/>
</dbReference>
<proteinExistence type="predicted"/>
<keyword evidence="3" id="KW-1185">Reference proteome</keyword>
<feature type="transmembrane region" description="Helical" evidence="1">
    <location>
        <begin position="74"/>
        <end position="95"/>
    </location>
</feature>
<dbReference type="AlphaFoldDB" id="A0A560WD82"/>
<evidence type="ECO:0000256" key="1">
    <source>
        <dbReference type="SAM" id="Phobius"/>
    </source>
</evidence>
<keyword evidence="1" id="KW-0472">Membrane</keyword>
<dbReference type="RefSeq" id="WP_246074483.1">
    <property type="nucleotide sequence ID" value="NZ_BAAAYT010000001.1"/>
</dbReference>
<keyword evidence="1" id="KW-1133">Transmembrane helix</keyword>